<reference evidence="2 5" key="2">
    <citation type="submission" date="2019-07" db="EMBL/GenBank/DDBJ databases">
        <title>Whole genome shotgun sequence of Halolactibacillus miurensis NBRC 100873.</title>
        <authorList>
            <person name="Hosoyama A."/>
            <person name="Uohara A."/>
            <person name="Ohji S."/>
            <person name="Ichikawa N."/>
        </authorList>
    </citation>
    <scope>NUCLEOTIDE SEQUENCE [LARGE SCALE GENOMIC DNA]</scope>
    <source>
        <strain evidence="2 5">NBRC 100873</strain>
    </source>
</reference>
<keyword evidence="1" id="KW-0732">Signal</keyword>
<gene>
    <name evidence="2" type="ORF">HMI01_00410</name>
    <name evidence="3" type="ORF">SAMN05421668_101269</name>
</gene>
<organism evidence="3 4">
    <name type="scientific">Halolactibacillus miurensis</name>
    <dbReference type="NCBI Taxonomy" id="306541"/>
    <lineage>
        <taxon>Bacteria</taxon>
        <taxon>Bacillati</taxon>
        <taxon>Bacillota</taxon>
        <taxon>Bacilli</taxon>
        <taxon>Bacillales</taxon>
        <taxon>Bacillaceae</taxon>
        <taxon>Halolactibacillus</taxon>
    </lineage>
</organism>
<name>A0A1I6P8G2_9BACI</name>
<evidence type="ECO:0000256" key="1">
    <source>
        <dbReference type="SAM" id="SignalP"/>
    </source>
</evidence>
<feature type="chain" id="PRO_5038966774" description="DUF4358 domain-containing protein" evidence="1">
    <location>
        <begin position="19"/>
        <end position="179"/>
    </location>
</feature>
<reference evidence="3 4" key="1">
    <citation type="submission" date="2016-10" db="EMBL/GenBank/DDBJ databases">
        <authorList>
            <person name="de Groot N.N."/>
        </authorList>
    </citation>
    <scope>NUCLEOTIDE SEQUENCE [LARGE SCALE GENOMIC DNA]</scope>
    <source>
        <strain evidence="3 4">DSM 17074</strain>
    </source>
</reference>
<keyword evidence="5" id="KW-1185">Reference proteome</keyword>
<evidence type="ECO:0000313" key="2">
    <source>
        <dbReference type="EMBL" id="GEM03053.1"/>
    </source>
</evidence>
<dbReference type="PROSITE" id="PS51257">
    <property type="entry name" value="PROKAR_LIPOPROTEIN"/>
    <property type="match status" value="1"/>
</dbReference>
<evidence type="ECO:0000313" key="5">
    <source>
        <dbReference type="Proteomes" id="UP000321773"/>
    </source>
</evidence>
<dbReference type="InterPro" id="IPR025648">
    <property type="entry name" value="DUF4358"/>
</dbReference>
<dbReference type="EMBL" id="FPAI01000001">
    <property type="protein sequence ID" value="SFS36473.1"/>
    <property type="molecule type" value="Genomic_DNA"/>
</dbReference>
<feature type="signal peptide" evidence="1">
    <location>
        <begin position="1"/>
        <end position="18"/>
    </location>
</feature>
<dbReference type="RefSeq" id="WP_089852741.1">
    <property type="nucleotide sequence ID" value="NZ_BJWJ01000001.1"/>
</dbReference>
<dbReference type="Pfam" id="PF14270">
    <property type="entry name" value="DUF4358"/>
    <property type="match status" value="1"/>
</dbReference>
<protein>
    <recommendedName>
        <fullName evidence="6">DUF4358 domain-containing protein</fullName>
    </recommendedName>
</protein>
<accession>A0A1I6P8G2</accession>
<dbReference type="Proteomes" id="UP000321773">
    <property type="component" value="Unassembled WGS sequence"/>
</dbReference>
<evidence type="ECO:0008006" key="6">
    <source>
        <dbReference type="Google" id="ProtNLM"/>
    </source>
</evidence>
<dbReference type="Proteomes" id="UP000199139">
    <property type="component" value="Unassembled WGS sequence"/>
</dbReference>
<dbReference type="AlphaFoldDB" id="A0A1I6P8G2"/>
<proteinExistence type="predicted"/>
<sequence length="179" mass="19671">MKKVWLVVSLIVLTMVMAACGSSSEGDSADETEAVTMNTEEVMNQVESQISEDMGGETGMLQRANLTDEEDPAGQMYIDTMGIERDLLASGFGYQSMMNVNSTTIIVLEAASADDVPAVKEGLEAYLENQVNVWSQYLPDQYEKVENNIIKTAGNYLIYITYDHPENIETIFDEAAGAE</sequence>
<dbReference type="OrthoDB" id="2605982at2"/>
<dbReference type="STRING" id="306541.SAMN05421668_101269"/>
<dbReference type="EMBL" id="BJWJ01000001">
    <property type="protein sequence ID" value="GEM03053.1"/>
    <property type="molecule type" value="Genomic_DNA"/>
</dbReference>
<evidence type="ECO:0000313" key="4">
    <source>
        <dbReference type="Proteomes" id="UP000199139"/>
    </source>
</evidence>
<evidence type="ECO:0000313" key="3">
    <source>
        <dbReference type="EMBL" id="SFS36473.1"/>
    </source>
</evidence>